<proteinExistence type="predicted"/>
<evidence type="ECO:0000313" key="1">
    <source>
        <dbReference type="EMBL" id="JAA89630.1"/>
    </source>
</evidence>
<name>S4PNK8_9NEOP</name>
<accession>S4PNK8</accession>
<organism evidence="1">
    <name type="scientific">Pararge aegeria</name>
    <name type="common">speckled wood butterfly</name>
    <dbReference type="NCBI Taxonomy" id="116150"/>
    <lineage>
        <taxon>Eukaryota</taxon>
        <taxon>Metazoa</taxon>
        <taxon>Ecdysozoa</taxon>
        <taxon>Arthropoda</taxon>
        <taxon>Hexapoda</taxon>
        <taxon>Insecta</taxon>
        <taxon>Pterygota</taxon>
        <taxon>Neoptera</taxon>
        <taxon>Endopterygota</taxon>
        <taxon>Lepidoptera</taxon>
        <taxon>Glossata</taxon>
        <taxon>Ditrysia</taxon>
        <taxon>Papilionoidea</taxon>
        <taxon>Nymphalidae</taxon>
        <taxon>Satyrinae</taxon>
        <taxon>Satyrini</taxon>
        <taxon>Parargina</taxon>
        <taxon>Pararge</taxon>
    </lineage>
</organism>
<dbReference type="AlphaFoldDB" id="S4PNK8"/>
<feature type="non-terminal residue" evidence="1">
    <location>
        <position position="72"/>
    </location>
</feature>
<dbReference type="EMBL" id="GAIX01002930">
    <property type="protein sequence ID" value="JAA89630.1"/>
    <property type="molecule type" value="Transcribed_RNA"/>
</dbReference>
<protein>
    <submittedName>
        <fullName evidence="1">Uncharacterized protein</fullName>
    </submittedName>
</protein>
<reference evidence="1" key="1">
    <citation type="journal article" date="2013" name="BMC Genomics">
        <title>Unscrambling butterfly oogenesis.</title>
        <authorList>
            <person name="Carter J.M."/>
            <person name="Baker S.C."/>
            <person name="Pink R."/>
            <person name="Carter D.R."/>
            <person name="Collins A."/>
            <person name="Tomlin J."/>
            <person name="Gibbs M."/>
            <person name="Breuker C.J."/>
        </authorList>
    </citation>
    <scope>NUCLEOTIDE SEQUENCE</scope>
    <source>
        <tissue evidence="1">Ovary</tissue>
    </source>
</reference>
<sequence>MANHILRTMEHPLRSPVSLYLLRRTIFALRDSELDQMMNASTLTSAKNGWTIASDFHSTASTRMATISVRIT</sequence>
<reference evidence="1" key="2">
    <citation type="submission" date="2013-05" db="EMBL/GenBank/DDBJ databases">
        <authorList>
            <person name="Carter J.-M."/>
            <person name="Baker S.C."/>
            <person name="Pink R."/>
            <person name="Carter D.R.F."/>
            <person name="Collins A."/>
            <person name="Tomlin J."/>
            <person name="Gibbs M."/>
            <person name="Breuker C.J."/>
        </authorList>
    </citation>
    <scope>NUCLEOTIDE SEQUENCE</scope>
    <source>
        <tissue evidence="1">Ovary</tissue>
    </source>
</reference>